<name>R0D0I7_CAUVI</name>
<keyword evidence="2" id="KW-0560">Oxidoreductase</keyword>
<dbReference type="InterPro" id="IPR020904">
    <property type="entry name" value="Sc_DH/Rdtase_CS"/>
</dbReference>
<dbReference type="PATRIC" id="fig|1292034.3.peg.1965"/>
<comment type="similarity">
    <text evidence="1 5">Belongs to the short-chain dehydrogenases/reductases (SDR) family.</text>
</comment>
<evidence type="ECO:0000256" key="4">
    <source>
        <dbReference type="ARBA" id="ARBA00069939"/>
    </source>
</evidence>
<evidence type="ECO:0000256" key="3">
    <source>
        <dbReference type="ARBA" id="ARBA00066641"/>
    </source>
</evidence>
<evidence type="ECO:0000256" key="2">
    <source>
        <dbReference type="ARBA" id="ARBA00023002"/>
    </source>
</evidence>
<evidence type="ECO:0000256" key="5">
    <source>
        <dbReference type="RuleBase" id="RU000363"/>
    </source>
</evidence>
<sequence>MGMLDGKVAIITGAGGGLGREYALLLAKEGAKIVVNDYGGSPDGRGGGSPAAQKVVDEIRAAGGQAVANGADVGDVASGASLLDAALDAFGRVDILINNAGILRDKSFVKTDEEDWDAVVRVHLKGTYAVTKPVFAWMKDNGGGVIINTSSASGLIGNFGQSNYAAAKAGVWGLSNVLAIEGARFGIRVWTLAPTATTRLTENLLPPELAAKWRPHRLAPAVLYMVSDAAAHLTGKTLSVSGSKIQELRLVAGPGYWPGDETPTVQDIVDNYDKIFLPETAPIGFE</sequence>
<dbReference type="PANTHER" id="PTHR45024">
    <property type="entry name" value="DEHYDROGENASES, SHORT CHAIN"/>
    <property type="match status" value="1"/>
</dbReference>
<dbReference type="GO" id="GO:0047838">
    <property type="term" value="F:D-xylose 1-dehydrogenase (NAD+) activity"/>
    <property type="evidence" value="ECO:0007669"/>
    <property type="project" value="UniProtKB-EC"/>
</dbReference>
<dbReference type="EC" id="1.1.1.175" evidence="3"/>
<dbReference type="STRING" id="1292034.OR37_01978"/>
<dbReference type="CDD" id="cd05353">
    <property type="entry name" value="hydroxyacyl-CoA-like_DH_SDR_c-like"/>
    <property type="match status" value="1"/>
</dbReference>
<reference evidence="7 8" key="1">
    <citation type="journal article" date="2013" name="Genome Announc.">
        <title>Draft Genome Sequence for Caulobacter sp. Strain OR37, a Bacterium Tolerant to Heavy Metals.</title>
        <authorList>
            <person name="Utturkar S.M."/>
            <person name="Bollmann A."/>
            <person name="Brzoska R.M."/>
            <person name="Klingeman D.M."/>
            <person name="Epstein S.E."/>
            <person name="Palumbo A.V."/>
            <person name="Brown S.D."/>
        </authorList>
    </citation>
    <scope>NUCLEOTIDE SEQUENCE [LARGE SCALE GENOMIC DNA]</scope>
    <source>
        <strain evidence="7 8">OR37</strain>
    </source>
</reference>
<dbReference type="SUPFAM" id="SSF51735">
    <property type="entry name" value="NAD(P)-binding Rossmann-fold domains"/>
    <property type="match status" value="1"/>
</dbReference>
<dbReference type="PANTHER" id="PTHR45024:SF2">
    <property type="entry name" value="SCP2 DOMAIN-CONTAINING PROTEIN"/>
    <property type="match status" value="1"/>
</dbReference>
<feature type="domain" description="Ketoreductase" evidence="6">
    <location>
        <begin position="7"/>
        <end position="203"/>
    </location>
</feature>
<dbReference type="InterPro" id="IPR036291">
    <property type="entry name" value="NAD(P)-bd_dom_sf"/>
</dbReference>
<accession>R0D0I7</accession>
<evidence type="ECO:0000313" key="7">
    <source>
        <dbReference type="EMBL" id="ENZ82166.1"/>
    </source>
</evidence>
<proteinExistence type="inferred from homology"/>
<dbReference type="InterPro" id="IPR057326">
    <property type="entry name" value="KR_dom"/>
</dbReference>
<gene>
    <name evidence="7" type="ORF">OR37_01978</name>
</gene>
<dbReference type="Pfam" id="PF00106">
    <property type="entry name" value="adh_short"/>
    <property type="match status" value="1"/>
</dbReference>
<dbReference type="SMART" id="SM00822">
    <property type="entry name" value="PKS_KR"/>
    <property type="match status" value="1"/>
</dbReference>
<dbReference type="EMBL" id="APMP01000009">
    <property type="protein sequence ID" value="ENZ82166.1"/>
    <property type="molecule type" value="Genomic_DNA"/>
</dbReference>
<protein>
    <recommendedName>
        <fullName evidence="4">D-xylose 1-dehydrogenase</fullName>
        <ecNumber evidence="3">1.1.1.175</ecNumber>
    </recommendedName>
</protein>
<dbReference type="eggNOG" id="COG1028">
    <property type="taxonomic scope" value="Bacteria"/>
</dbReference>
<dbReference type="InterPro" id="IPR051687">
    <property type="entry name" value="Peroxisomal_Beta-Oxidation"/>
</dbReference>
<dbReference type="InterPro" id="IPR002347">
    <property type="entry name" value="SDR_fam"/>
</dbReference>
<dbReference type="FunFam" id="3.40.50.720:FF:000084">
    <property type="entry name" value="Short-chain dehydrogenase reductase"/>
    <property type="match status" value="1"/>
</dbReference>
<evidence type="ECO:0000259" key="6">
    <source>
        <dbReference type="SMART" id="SM00822"/>
    </source>
</evidence>
<keyword evidence="8" id="KW-1185">Reference proteome</keyword>
<evidence type="ECO:0000313" key="8">
    <source>
        <dbReference type="Proteomes" id="UP000013063"/>
    </source>
</evidence>
<organism evidence="7 8">
    <name type="scientific">Caulobacter vibrioides OR37</name>
    <dbReference type="NCBI Taxonomy" id="1292034"/>
    <lineage>
        <taxon>Bacteria</taxon>
        <taxon>Pseudomonadati</taxon>
        <taxon>Pseudomonadota</taxon>
        <taxon>Alphaproteobacteria</taxon>
        <taxon>Caulobacterales</taxon>
        <taxon>Caulobacteraceae</taxon>
        <taxon>Caulobacter</taxon>
    </lineage>
</organism>
<evidence type="ECO:0000256" key="1">
    <source>
        <dbReference type="ARBA" id="ARBA00006484"/>
    </source>
</evidence>
<dbReference type="PRINTS" id="PR00080">
    <property type="entry name" value="SDRFAMILY"/>
</dbReference>
<dbReference type="RefSeq" id="WP_004618787.1">
    <property type="nucleotide sequence ID" value="NZ_APMP01000009.1"/>
</dbReference>
<dbReference type="PROSITE" id="PS00061">
    <property type="entry name" value="ADH_SHORT"/>
    <property type="match status" value="1"/>
</dbReference>
<comment type="caution">
    <text evidence="7">The sequence shown here is derived from an EMBL/GenBank/DDBJ whole genome shotgun (WGS) entry which is preliminary data.</text>
</comment>
<dbReference type="Proteomes" id="UP000013063">
    <property type="component" value="Unassembled WGS sequence"/>
</dbReference>
<dbReference type="AlphaFoldDB" id="R0D0I7"/>
<dbReference type="Gene3D" id="3.40.50.720">
    <property type="entry name" value="NAD(P)-binding Rossmann-like Domain"/>
    <property type="match status" value="1"/>
</dbReference>
<dbReference type="OrthoDB" id="9804774at2"/>
<dbReference type="PRINTS" id="PR00081">
    <property type="entry name" value="GDHRDH"/>
</dbReference>